<dbReference type="InterPro" id="IPR036612">
    <property type="entry name" value="KH_dom_type_1_sf"/>
</dbReference>
<dbReference type="GO" id="GO:0005524">
    <property type="term" value="F:ATP binding"/>
    <property type="evidence" value="ECO:0007669"/>
    <property type="project" value="UniProtKB-KW"/>
</dbReference>
<comment type="caution">
    <text evidence="8">The sequence shown here is derived from an EMBL/GenBank/DDBJ whole genome shotgun (WGS) entry which is preliminary data.</text>
</comment>
<keyword evidence="5" id="KW-0067">ATP-binding</keyword>
<reference evidence="8" key="1">
    <citation type="journal article" date="2020" name="mSystems">
        <title>Genome- and Community-Level Interaction Insights into Carbon Utilization and Element Cycling Functions of Hydrothermarchaeota in Hydrothermal Sediment.</title>
        <authorList>
            <person name="Zhou Z."/>
            <person name="Liu Y."/>
            <person name="Xu W."/>
            <person name="Pan J."/>
            <person name="Luo Z.H."/>
            <person name="Li M."/>
        </authorList>
    </citation>
    <scope>NUCLEOTIDE SEQUENCE [LARGE SCALE GENOMIC DNA]</scope>
    <source>
        <strain evidence="8">SpSt-897</strain>
    </source>
</reference>
<dbReference type="InterPro" id="IPR051451">
    <property type="entry name" value="PhoH2-like"/>
</dbReference>
<comment type="similarity">
    <text evidence="2">Belongs to the PhoH family.</text>
</comment>
<feature type="domain" description="PhoH-like protein" evidence="7">
    <location>
        <begin position="102"/>
        <end position="305"/>
    </location>
</feature>
<dbReference type="GO" id="GO:0003723">
    <property type="term" value="F:RNA binding"/>
    <property type="evidence" value="ECO:0007669"/>
    <property type="project" value="InterPro"/>
</dbReference>
<protein>
    <recommendedName>
        <fullName evidence="6">PhoH-like protein</fullName>
    </recommendedName>
</protein>
<gene>
    <name evidence="8" type="ORF">ENW96_09165</name>
</gene>
<evidence type="ECO:0000256" key="1">
    <source>
        <dbReference type="ARBA" id="ARBA00004496"/>
    </source>
</evidence>
<dbReference type="EMBL" id="DTMF01000220">
    <property type="protein sequence ID" value="HGF34538.1"/>
    <property type="molecule type" value="Genomic_DNA"/>
</dbReference>
<evidence type="ECO:0000256" key="3">
    <source>
        <dbReference type="ARBA" id="ARBA00022490"/>
    </source>
</evidence>
<dbReference type="Gene3D" id="3.40.50.300">
    <property type="entry name" value="P-loop containing nucleotide triphosphate hydrolases"/>
    <property type="match status" value="1"/>
</dbReference>
<evidence type="ECO:0000256" key="4">
    <source>
        <dbReference type="ARBA" id="ARBA00022741"/>
    </source>
</evidence>
<dbReference type="InterPro" id="IPR027417">
    <property type="entry name" value="P-loop_NTPase"/>
</dbReference>
<dbReference type="SUPFAM" id="SSF52540">
    <property type="entry name" value="P-loop containing nucleoside triphosphate hydrolases"/>
    <property type="match status" value="1"/>
</dbReference>
<comment type="subcellular location">
    <subcellularLocation>
        <location evidence="1">Cytoplasm</location>
    </subcellularLocation>
</comment>
<dbReference type="PANTHER" id="PTHR30473:SF1">
    <property type="entry name" value="PHOH-LIKE PROTEIN"/>
    <property type="match status" value="1"/>
</dbReference>
<evidence type="ECO:0000313" key="8">
    <source>
        <dbReference type="EMBL" id="HGF34538.1"/>
    </source>
</evidence>
<dbReference type="PANTHER" id="PTHR30473">
    <property type="entry name" value="PROTEIN PHOH"/>
    <property type="match status" value="1"/>
</dbReference>
<proteinExistence type="inferred from homology"/>
<evidence type="ECO:0000256" key="6">
    <source>
        <dbReference type="ARBA" id="ARBA00039970"/>
    </source>
</evidence>
<keyword evidence="3" id="KW-0963">Cytoplasm</keyword>
<evidence type="ECO:0000256" key="2">
    <source>
        <dbReference type="ARBA" id="ARBA00010393"/>
    </source>
</evidence>
<dbReference type="FunFam" id="3.40.50.300:FF:000013">
    <property type="entry name" value="PhoH family ATPase"/>
    <property type="match status" value="1"/>
</dbReference>
<accession>A0A7C3UYB1</accession>
<sequence>MADNALAQALFGEQGHNLRLISRLLGVKLANRGNQVTVEGPEPRVKSACRVIEELYQLLETGYPLAPQDVQHAVKILQSQPEASIRDIFLDTVYISAMKRRITPKSLTQKLYIEAIRTHDIVFGVGPAGTGKTYLAMAMAVAALMNHEFIRIVLARPAVEAGEKLGFLPGDLYEKVNPYLRPLYDALHDMMDFDKATRLVQRGIIEVAPLAFMRGRTLNDSFVILDEAQNTTPEQMLMFLTRLGFGAKAVITGDVTQIDLPNGTTSGLVEARQLLSGIEGIAFIHFTEKDVVRHPLVQDIIRAYEARRQKTSASRQDSVRHA</sequence>
<evidence type="ECO:0000256" key="5">
    <source>
        <dbReference type="ARBA" id="ARBA00022840"/>
    </source>
</evidence>
<name>A0A7C3UYB1_9BACT</name>
<dbReference type="GO" id="GO:0005829">
    <property type="term" value="C:cytosol"/>
    <property type="evidence" value="ECO:0007669"/>
    <property type="project" value="TreeGrafter"/>
</dbReference>
<dbReference type="InterPro" id="IPR003714">
    <property type="entry name" value="PhoH"/>
</dbReference>
<evidence type="ECO:0000259" key="7">
    <source>
        <dbReference type="Pfam" id="PF02562"/>
    </source>
</evidence>
<dbReference type="SUPFAM" id="SSF54791">
    <property type="entry name" value="Eukaryotic type KH-domain (KH-domain type I)"/>
    <property type="match status" value="1"/>
</dbReference>
<keyword evidence="4" id="KW-0547">Nucleotide-binding</keyword>
<dbReference type="AlphaFoldDB" id="A0A7C3UYB1"/>
<dbReference type="Pfam" id="PF02562">
    <property type="entry name" value="PhoH"/>
    <property type="match status" value="1"/>
</dbReference>
<organism evidence="8">
    <name type="scientific">Desulfobacca acetoxidans</name>
    <dbReference type="NCBI Taxonomy" id="60893"/>
    <lineage>
        <taxon>Bacteria</taxon>
        <taxon>Pseudomonadati</taxon>
        <taxon>Thermodesulfobacteriota</taxon>
        <taxon>Desulfobaccia</taxon>
        <taxon>Desulfobaccales</taxon>
        <taxon>Desulfobaccaceae</taxon>
        <taxon>Desulfobacca</taxon>
    </lineage>
</organism>